<evidence type="ECO:0000256" key="2">
    <source>
        <dbReference type="ARBA" id="ARBA00022475"/>
    </source>
</evidence>
<protein>
    <submittedName>
        <fullName evidence="8">KDO2-lipid IV(A) lauroyltransferase</fullName>
        <ecNumber evidence="8">2.3.1.241</ecNumber>
    </submittedName>
</protein>
<evidence type="ECO:0000256" key="4">
    <source>
        <dbReference type="ARBA" id="ARBA00022679"/>
    </source>
</evidence>
<keyword evidence="5 7" id="KW-0472">Membrane</keyword>
<dbReference type="GO" id="GO:0009247">
    <property type="term" value="P:glycolipid biosynthetic process"/>
    <property type="evidence" value="ECO:0007669"/>
    <property type="project" value="UniProtKB-ARBA"/>
</dbReference>
<keyword evidence="3" id="KW-0997">Cell inner membrane</keyword>
<dbReference type="PANTHER" id="PTHR30606:SF10">
    <property type="entry name" value="PHOSPHATIDYLINOSITOL MANNOSIDE ACYLTRANSFERASE"/>
    <property type="match status" value="1"/>
</dbReference>
<evidence type="ECO:0000256" key="1">
    <source>
        <dbReference type="ARBA" id="ARBA00004533"/>
    </source>
</evidence>
<gene>
    <name evidence="8" type="ORF">HNQ88_000714</name>
</gene>
<keyword evidence="9" id="KW-1185">Reference proteome</keyword>
<keyword evidence="7" id="KW-1133">Transmembrane helix</keyword>
<dbReference type="PANTHER" id="PTHR30606">
    <property type="entry name" value="LIPID A BIOSYNTHESIS LAUROYL ACYLTRANSFERASE"/>
    <property type="match status" value="1"/>
</dbReference>
<comment type="caution">
    <text evidence="8">The sequence shown here is derived from an EMBL/GenBank/DDBJ whole genome shotgun (WGS) entry which is preliminary data.</text>
</comment>
<comment type="subcellular location">
    <subcellularLocation>
        <location evidence="1">Cell inner membrane</location>
    </subcellularLocation>
</comment>
<organism evidence="8 9">
    <name type="scientific">Aureibacter tunicatorum</name>
    <dbReference type="NCBI Taxonomy" id="866807"/>
    <lineage>
        <taxon>Bacteria</taxon>
        <taxon>Pseudomonadati</taxon>
        <taxon>Bacteroidota</taxon>
        <taxon>Cytophagia</taxon>
        <taxon>Cytophagales</taxon>
        <taxon>Persicobacteraceae</taxon>
        <taxon>Aureibacter</taxon>
    </lineage>
</organism>
<accession>A0AAE3XJ81</accession>
<dbReference type="Pfam" id="PF03279">
    <property type="entry name" value="Lip_A_acyltrans"/>
    <property type="match status" value="1"/>
</dbReference>
<dbReference type="InterPro" id="IPR004960">
    <property type="entry name" value="LipA_acyltrans"/>
</dbReference>
<dbReference type="Proteomes" id="UP001185092">
    <property type="component" value="Unassembled WGS sequence"/>
</dbReference>
<dbReference type="EC" id="2.3.1.241" evidence="8"/>
<dbReference type="GO" id="GO:0008913">
    <property type="term" value="F:Kdo2-lipid IVA acyltransferase activity"/>
    <property type="evidence" value="ECO:0007669"/>
    <property type="project" value="UniProtKB-EC"/>
</dbReference>
<evidence type="ECO:0000313" key="8">
    <source>
        <dbReference type="EMBL" id="MDR6237738.1"/>
    </source>
</evidence>
<feature type="transmembrane region" description="Helical" evidence="7">
    <location>
        <begin position="12"/>
        <end position="35"/>
    </location>
</feature>
<sequence length="297" mass="35149">MDKLTYYLYKFFVATMKLVPMKSLYVFGYPIYLLIHKVFRYRKGVISKNLRNSFPEKSEEELKELEKQVYVNTSDLLLETIKGTGIRRNVLQERFKIKQLDVLNHFAQQGRSAIFVGGHTGNWEWAALALGLQAECEPVIIYRELSNKLIDEEFRQERKMWGSRMVSTKETRTIFSEKSDAPTIYIMLSDQSPVRPHKAHWVNFLNQETGFIHGFELQARRYNLPVLFFDIHRTSRGYYECNIEILAEDPTIYKTGELTALYAKRLEKAINEHPADYLWTHNRWKKKRPENKPLIQN</sequence>
<dbReference type="AlphaFoldDB" id="A0AAE3XJ81"/>
<keyword evidence="4 8" id="KW-0808">Transferase</keyword>
<evidence type="ECO:0000256" key="7">
    <source>
        <dbReference type="SAM" id="Phobius"/>
    </source>
</evidence>
<keyword evidence="7" id="KW-0812">Transmembrane</keyword>
<evidence type="ECO:0000256" key="5">
    <source>
        <dbReference type="ARBA" id="ARBA00023136"/>
    </source>
</evidence>
<dbReference type="GO" id="GO:0005886">
    <property type="term" value="C:plasma membrane"/>
    <property type="evidence" value="ECO:0007669"/>
    <property type="project" value="UniProtKB-SubCell"/>
</dbReference>
<dbReference type="CDD" id="cd07984">
    <property type="entry name" value="LPLAT_LABLAT-like"/>
    <property type="match status" value="1"/>
</dbReference>
<evidence type="ECO:0000256" key="6">
    <source>
        <dbReference type="ARBA" id="ARBA00023315"/>
    </source>
</evidence>
<evidence type="ECO:0000313" key="9">
    <source>
        <dbReference type="Proteomes" id="UP001185092"/>
    </source>
</evidence>
<keyword evidence="2" id="KW-1003">Cell membrane</keyword>
<proteinExistence type="predicted"/>
<name>A0AAE3XJ81_9BACT</name>
<evidence type="ECO:0000256" key="3">
    <source>
        <dbReference type="ARBA" id="ARBA00022519"/>
    </source>
</evidence>
<reference evidence="8" key="1">
    <citation type="submission" date="2023-07" db="EMBL/GenBank/DDBJ databases">
        <title>Genomic Encyclopedia of Type Strains, Phase IV (KMG-IV): sequencing the most valuable type-strain genomes for metagenomic binning, comparative biology and taxonomic classification.</title>
        <authorList>
            <person name="Goeker M."/>
        </authorList>
    </citation>
    <scope>NUCLEOTIDE SEQUENCE</scope>
    <source>
        <strain evidence="8">DSM 26174</strain>
    </source>
</reference>
<keyword evidence="6 8" id="KW-0012">Acyltransferase</keyword>
<dbReference type="RefSeq" id="WP_309937207.1">
    <property type="nucleotide sequence ID" value="NZ_AP025305.1"/>
</dbReference>
<dbReference type="EMBL" id="JAVDQD010000001">
    <property type="protein sequence ID" value="MDR6237738.1"/>
    <property type="molecule type" value="Genomic_DNA"/>
</dbReference>